<comment type="caution">
    <text evidence="3">The sequence shown here is derived from an EMBL/GenBank/DDBJ whole genome shotgun (WGS) entry which is preliminary data.</text>
</comment>
<dbReference type="Pfam" id="PF00107">
    <property type="entry name" value="ADH_zinc_N"/>
    <property type="match status" value="1"/>
</dbReference>
<evidence type="ECO:0000313" key="3">
    <source>
        <dbReference type="EMBL" id="PKR56240.1"/>
    </source>
</evidence>
<dbReference type="InterPro" id="IPR041694">
    <property type="entry name" value="ADH_N_2"/>
</dbReference>
<dbReference type="InterPro" id="IPR036291">
    <property type="entry name" value="NAD(P)-bd_dom_sf"/>
</dbReference>
<dbReference type="CDD" id="cd05288">
    <property type="entry name" value="PGDH"/>
    <property type="match status" value="1"/>
</dbReference>
<dbReference type="SUPFAM" id="SSF51735">
    <property type="entry name" value="NAD(P)-binding Rossmann-fold domains"/>
    <property type="match status" value="1"/>
</dbReference>
<evidence type="ECO:0000313" key="4">
    <source>
        <dbReference type="Proteomes" id="UP000233597"/>
    </source>
</evidence>
<organism evidence="3 4">
    <name type="scientific">Thalassospira marina</name>
    <dbReference type="NCBI Taxonomy" id="2048283"/>
    <lineage>
        <taxon>Bacteria</taxon>
        <taxon>Pseudomonadati</taxon>
        <taxon>Pseudomonadota</taxon>
        <taxon>Alphaproteobacteria</taxon>
        <taxon>Rhodospirillales</taxon>
        <taxon>Thalassospiraceae</taxon>
        <taxon>Thalassospira</taxon>
    </lineage>
</organism>
<dbReference type="GO" id="GO:0016628">
    <property type="term" value="F:oxidoreductase activity, acting on the CH-CH group of donors, NAD or NADP as acceptor"/>
    <property type="evidence" value="ECO:0007669"/>
    <property type="project" value="InterPro"/>
</dbReference>
<evidence type="ECO:0000256" key="1">
    <source>
        <dbReference type="ARBA" id="ARBA00023002"/>
    </source>
</evidence>
<proteinExistence type="predicted"/>
<dbReference type="RefSeq" id="WP_101264080.1">
    <property type="nucleotide sequence ID" value="NZ_NWTK01000001.1"/>
</dbReference>
<dbReference type="Gene3D" id="3.40.50.720">
    <property type="entry name" value="NAD(P)-binding Rossmann-like Domain"/>
    <property type="match status" value="1"/>
</dbReference>
<sequence length="346" mass="37516">MTDTPSFAKIPDKAQEIHLLRYPDGIPSPDDFSVVDVPVLKPLDGEVLVENIWMSVDPYMRGRMTPRKSYIPPFSLNAPLEGHAVGRVIASRDSRFVEGDLVTSMTGWRSHALLERDYLHPIPDAPDIPEQVFLGPLGMPGLTAWVGLDKIAECQPGETVFVSAAAGAVGSMVCQLAKAKNCRVIGSTGNPEKAKWLRDVIGVDAVINYREADNLSDALGEAAPEGIDVYFENVGGAHLEAALDHINLHARIAVCGMISVYNNRANASAPANLFRLTAQRARMEGFIVSDHLAAYPEFVREGIDLVRAGALKWEETVFEGLENAPNAFIGLFDGKNTGKMLVKLAA</sequence>
<name>A0A2N3L0I4_9PROT</name>
<evidence type="ECO:0000259" key="2">
    <source>
        <dbReference type="SMART" id="SM00829"/>
    </source>
</evidence>
<gene>
    <name evidence="3" type="ORF">COO20_02485</name>
</gene>
<protein>
    <submittedName>
        <fullName evidence="3">NADP-dependent oxidoreductase</fullName>
    </submittedName>
</protein>
<dbReference type="SUPFAM" id="SSF50129">
    <property type="entry name" value="GroES-like"/>
    <property type="match status" value="2"/>
</dbReference>
<dbReference type="PANTHER" id="PTHR43205">
    <property type="entry name" value="PROSTAGLANDIN REDUCTASE"/>
    <property type="match status" value="1"/>
</dbReference>
<dbReference type="EMBL" id="NWTK01000001">
    <property type="protein sequence ID" value="PKR56240.1"/>
    <property type="molecule type" value="Genomic_DNA"/>
</dbReference>
<accession>A0A2N3L0I4</accession>
<dbReference type="SMART" id="SM00829">
    <property type="entry name" value="PKS_ER"/>
    <property type="match status" value="1"/>
</dbReference>
<keyword evidence="1" id="KW-0560">Oxidoreductase</keyword>
<reference evidence="3 4" key="1">
    <citation type="submission" date="2017-09" db="EMBL/GenBank/DDBJ databases">
        <title>Biodiversity and function of Thalassospira species in the particle-attached aromatic-hydrocarbon-degrading consortia from the surface seawater of the South China Sea.</title>
        <authorList>
            <person name="Dong C."/>
            <person name="Liu R."/>
            <person name="Shao Z."/>
        </authorList>
    </citation>
    <scope>NUCLEOTIDE SEQUENCE [LARGE SCALE GENOMIC DNA]</scope>
    <source>
        <strain evidence="3 4">CSC1P2</strain>
    </source>
</reference>
<dbReference type="InterPro" id="IPR020843">
    <property type="entry name" value="ER"/>
</dbReference>
<dbReference type="Gene3D" id="3.90.180.10">
    <property type="entry name" value="Medium-chain alcohol dehydrogenases, catalytic domain"/>
    <property type="match status" value="1"/>
</dbReference>
<feature type="domain" description="Enoyl reductase (ER)" evidence="2">
    <location>
        <begin position="27"/>
        <end position="342"/>
    </location>
</feature>
<dbReference type="InterPro" id="IPR045010">
    <property type="entry name" value="MDR_fam"/>
</dbReference>
<dbReference type="InterPro" id="IPR013149">
    <property type="entry name" value="ADH-like_C"/>
</dbReference>
<dbReference type="FunFam" id="3.40.50.720:FF:000121">
    <property type="entry name" value="Prostaglandin reductase 2"/>
    <property type="match status" value="1"/>
</dbReference>
<dbReference type="Proteomes" id="UP000233597">
    <property type="component" value="Unassembled WGS sequence"/>
</dbReference>
<dbReference type="PANTHER" id="PTHR43205:SF7">
    <property type="entry name" value="PROSTAGLANDIN REDUCTASE 1"/>
    <property type="match status" value="1"/>
</dbReference>
<dbReference type="OrthoDB" id="9805663at2"/>
<dbReference type="InterPro" id="IPR011032">
    <property type="entry name" value="GroES-like_sf"/>
</dbReference>
<dbReference type="AlphaFoldDB" id="A0A2N3L0I4"/>
<dbReference type="Pfam" id="PF16884">
    <property type="entry name" value="ADH_N_2"/>
    <property type="match status" value="1"/>
</dbReference>